<dbReference type="PANTHER" id="PTHR23076:SF37">
    <property type="entry name" value="ATP-DEPENDENT ZINC METALLOPROTEASE FTSH 4, MITOCHONDRIAL"/>
    <property type="match status" value="1"/>
</dbReference>
<dbReference type="PANTHER" id="PTHR23076">
    <property type="entry name" value="METALLOPROTEASE M41 FTSH"/>
    <property type="match status" value="1"/>
</dbReference>
<keyword evidence="2" id="KW-0378">Hydrolase</keyword>
<dbReference type="Pfam" id="PF17862">
    <property type="entry name" value="AAA_lid_3"/>
    <property type="match status" value="1"/>
</dbReference>
<dbReference type="InterPro" id="IPR003959">
    <property type="entry name" value="ATPase_AAA_core"/>
</dbReference>
<feature type="region of interest" description="Disordered" evidence="3">
    <location>
        <begin position="180"/>
        <end position="225"/>
    </location>
</feature>
<dbReference type="SUPFAM" id="SSF140990">
    <property type="entry name" value="FtsH protease domain-like"/>
    <property type="match status" value="1"/>
</dbReference>
<dbReference type="AlphaFoldDB" id="A0AAW1QAM6"/>
<dbReference type="Gene3D" id="1.10.8.60">
    <property type="match status" value="1"/>
</dbReference>
<dbReference type="SUPFAM" id="SSF52540">
    <property type="entry name" value="P-loop containing nucleoside triphosphate hydrolases"/>
    <property type="match status" value="1"/>
</dbReference>
<dbReference type="InterPro" id="IPR003593">
    <property type="entry name" value="AAA+_ATPase"/>
</dbReference>
<name>A0AAW1QAM6_9CHLO</name>
<evidence type="ECO:0000256" key="2">
    <source>
        <dbReference type="ARBA" id="ARBA00022801"/>
    </source>
</evidence>
<dbReference type="GO" id="GO:0045037">
    <property type="term" value="P:protein import into chloroplast stroma"/>
    <property type="evidence" value="ECO:0007669"/>
    <property type="project" value="TreeGrafter"/>
</dbReference>
<evidence type="ECO:0000256" key="3">
    <source>
        <dbReference type="SAM" id="MobiDB-lite"/>
    </source>
</evidence>
<dbReference type="FunFam" id="3.40.50.300:FF:002568">
    <property type="entry name" value="Cell division protein (FtsH)"/>
    <property type="match status" value="1"/>
</dbReference>
<dbReference type="GO" id="GO:0006508">
    <property type="term" value="P:proteolysis"/>
    <property type="evidence" value="ECO:0007669"/>
    <property type="project" value="UniProtKB-KW"/>
</dbReference>
<dbReference type="PROSITE" id="PS00674">
    <property type="entry name" value="AAA"/>
    <property type="match status" value="1"/>
</dbReference>
<dbReference type="Gene3D" id="1.20.58.760">
    <property type="entry name" value="Peptidase M41"/>
    <property type="match status" value="1"/>
</dbReference>
<protein>
    <recommendedName>
        <fullName evidence="4">AAA+ ATPase domain-containing protein</fullName>
    </recommendedName>
</protein>
<feature type="domain" description="AAA+ ATPase" evidence="4">
    <location>
        <begin position="501"/>
        <end position="641"/>
    </location>
</feature>
<dbReference type="EMBL" id="JALJOR010000004">
    <property type="protein sequence ID" value="KAK9817951.1"/>
    <property type="molecule type" value="Genomic_DNA"/>
</dbReference>
<dbReference type="GO" id="GO:0005524">
    <property type="term" value="F:ATP binding"/>
    <property type="evidence" value="ECO:0007669"/>
    <property type="project" value="InterPro"/>
</dbReference>
<dbReference type="InterPro" id="IPR041569">
    <property type="entry name" value="AAA_lid_3"/>
</dbReference>
<dbReference type="GO" id="GO:0016887">
    <property type="term" value="F:ATP hydrolysis activity"/>
    <property type="evidence" value="ECO:0007669"/>
    <property type="project" value="InterPro"/>
</dbReference>
<dbReference type="InterPro" id="IPR037219">
    <property type="entry name" value="Peptidase_M41-like"/>
</dbReference>
<dbReference type="InterPro" id="IPR046879">
    <property type="entry name" value="KANL3/Tex30_Abhydrolase"/>
</dbReference>
<dbReference type="GO" id="GO:0004222">
    <property type="term" value="F:metalloendopeptidase activity"/>
    <property type="evidence" value="ECO:0007669"/>
    <property type="project" value="InterPro"/>
</dbReference>
<dbReference type="Pfam" id="PF20408">
    <property type="entry name" value="Abhydrolase_11"/>
    <property type="match status" value="1"/>
</dbReference>
<reference evidence="5 6" key="1">
    <citation type="journal article" date="2024" name="Nat. Commun.">
        <title>Phylogenomics reveals the evolutionary origins of lichenization in chlorophyte algae.</title>
        <authorList>
            <person name="Puginier C."/>
            <person name="Libourel C."/>
            <person name="Otte J."/>
            <person name="Skaloud P."/>
            <person name="Haon M."/>
            <person name="Grisel S."/>
            <person name="Petersen M."/>
            <person name="Berrin J.G."/>
            <person name="Delaux P.M."/>
            <person name="Dal Grande F."/>
            <person name="Keller J."/>
        </authorList>
    </citation>
    <scope>NUCLEOTIDE SEQUENCE [LARGE SCALE GENOMIC DNA]</scope>
    <source>
        <strain evidence="5 6">SAG 2043</strain>
    </source>
</reference>
<dbReference type="Gene3D" id="3.40.50.300">
    <property type="entry name" value="P-loop containing nucleotide triphosphate hydrolases"/>
    <property type="match status" value="1"/>
</dbReference>
<evidence type="ECO:0000256" key="1">
    <source>
        <dbReference type="ARBA" id="ARBA00022670"/>
    </source>
</evidence>
<accession>A0AAW1QAM6</accession>
<dbReference type="InterPro" id="IPR027417">
    <property type="entry name" value="P-loop_NTPase"/>
</dbReference>
<dbReference type="Proteomes" id="UP001489004">
    <property type="component" value="Unassembled WGS sequence"/>
</dbReference>
<dbReference type="InterPro" id="IPR003960">
    <property type="entry name" value="ATPase_AAA_CS"/>
</dbReference>
<dbReference type="SMART" id="SM00382">
    <property type="entry name" value="AAA"/>
    <property type="match status" value="1"/>
</dbReference>
<feature type="compositionally biased region" description="Basic and acidic residues" evidence="3">
    <location>
        <begin position="181"/>
        <end position="207"/>
    </location>
</feature>
<dbReference type="Pfam" id="PF00004">
    <property type="entry name" value="AAA"/>
    <property type="match status" value="1"/>
</dbReference>
<dbReference type="SUPFAM" id="SSF53474">
    <property type="entry name" value="alpha/beta-Hydrolases"/>
    <property type="match status" value="1"/>
</dbReference>
<evidence type="ECO:0000313" key="6">
    <source>
        <dbReference type="Proteomes" id="UP001489004"/>
    </source>
</evidence>
<gene>
    <name evidence="5" type="ORF">WJX72_004798</name>
</gene>
<keyword evidence="6" id="KW-1185">Reference proteome</keyword>
<feature type="compositionally biased region" description="Polar residues" evidence="3">
    <location>
        <begin position="211"/>
        <end position="225"/>
    </location>
</feature>
<dbReference type="GO" id="GO:0004176">
    <property type="term" value="F:ATP-dependent peptidase activity"/>
    <property type="evidence" value="ECO:0007669"/>
    <property type="project" value="InterPro"/>
</dbReference>
<keyword evidence="1" id="KW-0645">Protease</keyword>
<evidence type="ECO:0000313" key="5">
    <source>
        <dbReference type="EMBL" id="KAK9817951.1"/>
    </source>
</evidence>
<proteinExistence type="predicted"/>
<dbReference type="InterPro" id="IPR029058">
    <property type="entry name" value="AB_hydrolase_fold"/>
</dbReference>
<organism evidence="5 6">
    <name type="scientific">[Myrmecia] bisecta</name>
    <dbReference type="NCBI Taxonomy" id="41462"/>
    <lineage>
        <taxon>Eukaryota</taxon>
        <taxon>Viridiplantae</taxon>
        <taxon>Chlorophyta</taxon>
        <taxon>core chlorophytes</taxon>
        <taxon>Trebouxiophyceae</taxon>
        <taxon>Trebouxiales</taxon>
        <taxon>Trebouxiaceae</taxon>
        <taxon>Myrmecia</taxon>
    </lineage>
</organism>
<dbReference type="GO" id="GO:0009507">
    <property type="term" value="C:chloroplast"/>
    <property type="evidence" value="ECO:0007669"/>
    <property type="project" value="TreeGrafter"/>
</dbReference>
<evidence type="ECO:0000259" key="4">
    <source>
        <dbReference type="SMART" id="SM00382"/>
    </source>
</evidence>
<sequence length="1094" mass="119703">MAIEDAVQIGKASIPIVISPVAAPLNSTAVILCHGASGDCESGNLPRFAAAFADAGLPCVRFTCKPPNLKSRLKTFEGVLEYAQKSKHLAGVSRWIFAGHSMGARVACGAAEAHPDICAACILFSYPLHSPGKEDQLRDVPLTELALPLLFVRGTADAFSKEGIFTSVLDRMTSTDVQVHTVDDGDHGLRDDSYPEVAERPAGRSDEDTPEASTSNRQEGSSWSTDELPADMAQAMLAAPFAAITLQDLGNIRTTLKKFYDRIYYGEVLPPIGSGQMSYARFLQRLANKEVKRITLMADGRVALVEVPAEGWASDRMQEKYDRHNPSVAYAPELPEWQMEKYRYYVELPGDIWEDGYFMDLVKMNQPIINEDGRMPYDHLLKVGQVTTELVVADPNDAYVFLNQYAGQFVPILVLLGLRLVVGGGDWLVKKFGKKEKDPMEELAAEYGRHRAKEFNLGASKRDTGVRYADVAGIDRVKNDIEVTMKMILGDEEYRKIGATPPRGILLEGPPGTGKTYLAKAMAGESGIPFFSANGAEFVEMFQGVAAARIRDLFKVARKTAPAIIFIDEIDAIGKARGSGGGDSGTAEREAGLLQLLCEMDGFKREDQILVIGATNRKDALDDALLRPGRFDRSIYMGRPRTDNRFKILQVHAANKPIPREGNDQYPDDAILRQVAELTIGYSGAELANLLNEAAILAVRRGSAQIDMTMMMEAMDKLRLGLPQPALPDSPAKRRMATIAAGRAVAAVLTPGLPPLEHLTIRPRGGVMGRILFMPQEFGEEGDDWHRVAAARKVNAAVQEEPQSTFELLCGLLVPLYAARATEEVFYGRRGVSLSTAGEVAKAGELAHWLVVQSKLYPLFRDSGIMYDMLMGGWTDPTTRGMAGSFETLTLQMQRAAYRRTLRLVRERRAAIEAVSDELCTYEGEIVQGARIVELVETCQLAQDVDLPSVVIPAYPPGMMEVPAGRVGSASFDFDNAGGPGTLTFRPGADDTALDIQAFQDAVVSSEARKKAAEVIMGRVDLHELTGMELPDDKIDQVLDQLDDDEAVRRLSAVRDYAKSANGAPFPPPPPLPEFRGFAVDDWVDVEEEEIIVL</sequence>
<comment type="caution">
    <text evidence="5">The sequence shown here is derived from an EMBL/GenBank/DDBJ whole genome shotgun (WGS) entry which is preliminary data.</text>
</comment>
<dbReference type="Gene3D" id="3.40.50.1820">
    <property type="entry name" value="alpha/beta hydrolase"/>
    <property type="match status" value="1"/>
</dbReference>